<dbReference type="Proteomes" id="UP000249061">
    <property type="component" value="Unassembled WGS sequence"/>
</dbReference>
<feature type="domain" description="AB hydrolase-1" evidence="2">
    <location>
        <begin position="41"/>
        <end position="144"/>
    </location>
</feature>
<name>A0A2W5T2Q4_9BACT</name>
<dbReference type="GO" id="GO:0016787">
    <property type="term" value="F:hydrolase activity"/>
    <property type="evidence" value="ECO:0007669"/>
    <property type="project" value="UniProtKB-KW"/>
</dbReference>
<evidence type="ECO:0000256" key="1">
    <source>
        <dbReference type="SAM" id="SignalP"/>
    </source>
</evidence>
<gene>
    <name evidence="3" type="ORF">DI536_28250</name>
</gene>
<dbReference type="InterPro" id="IPR029058">
    <property type="entry name" value="AB_hydrolase_fold"/>
</dbReference>
<sequence length="252" mass="27711">MKRALVVAAVVLSACPPSSAAPRFMPSVKDSLSDGPAKCLLVFLPGIGNSAKDFQTYGFVESLRKKNLSVDVVAADATFGYYIKGLLIDRLDEDVVQPAKQQGHYEHTWLVGISLGGMGAARYASKHPDEIDGALLIAPFLGDPRLTRDIRNSGGLQKWEPLDPATAPSPQEAELRDMWRWLQSATKPGAKAPLLYVSHGTEDRFAPYAEVLTEVLPREQVMTMKGTHHWDTWLPLFQAFLSDSEFTRACGR</sequence>
<evidence type="ECO:0000313" key="4">
    <source>
        <dbReference type="Proteomes" id="UP000249061"/>
    </source>
</evidence>
<proteinExistence type="predicted"/>
<feature type="signal peptide" evidence="1">
    <location>
        <begin position="1"/>
        <end position="20"/>
    </location>
</feature>
<dbReference type="Pfam" id="PF00561">
    <property type="entry name" value="Abhydrolase_1"/>
    <property type="match status" value="1"/>
</dbReference>
<organism evidence="3 4">
    <name type="scientific">Archangium gephyra</name>
    <dbReference type="NCBI Taxonomy" id="48"/>
    <lineage>
        <taxon>Bacteria</taxon>
        <taxon>Pseudomonadati</taxon>
        <taxon>Myxococcota</taxon>
        <taxon>Myxococcia</taxon>
        <taxon>Myxococcales</taxon>
        <taxon>Cystobacterineae</taxon>
        <taxon>Archangiaceae</taxon>
        <taxon>Archangium</taxon>
    </lineage>
</organism>
<dbReference type="EMBL" id="QFQP01000033">
    <property type="protein sequence ID" value="PZR07153.1"/>
    <property type="molecule type" value="Genomic_DNA"/>
</dbReference>
<protein>
    <submittedName>
        <fullName evidence="3">Alpha/beta hydrolase</fullName>
    </submittedName>
</protein>
<evidence type="ECO:0000259" key="2">
    <source>
        <dbReference type="Pfam" id="PF00561"/>
    </source>
</evidence>
<keyword evidence="3" id="KW-0378">Hydrolase</keyword>
<accession>A0A2W5T2Q4</accession>
<dbReference type="SUPFAM" id="SSF53474">
    <property type="entry name" value="alpha/beta-Hydrolases"/>
    <property type="match status" value="1"/>
</dbReference>
<feature type="chain" id="PRO_5016122055" evidence="1">
    <location>
        <begin position="21"/>
        <end position="252"/>
    </location>
</feature>
<dbReference type="PROSITE" id="PS51257">
    <property type="entry name" value="PROKAR_LIPOPROTEIN"/>
    <property type="match status" value="1"/>
</dbReference>
<evidence type="ECO:0000313" key="3">
    <source>
        <dbReference type="EMBL" id="PZR07153.1"/>
    </source>
</evidence>
<dbReference type="Gene3D" id="3.40.50.1820">
    <property type="entry name" value="alpha/beta hydrolase"/>
    <property type="match status" value="1"/>
</dbReference>
<dbReference type="InterPro" id="IPR000073">
    <property type="entry name" value="AB_hydrolase_1"/>
</dbReference>
<reference evidence="3 4" key="1">
    <citation type="submission" date="2017-08" db="EMBL/GenBank/DDBJ databases">
        <title>Infants hospitalized years apart are colonized by the same room-sourced microbial strains.</title>
        <authorList>
            <person name="Brooks B."/>
            <person name="Olm M.R."/>
            <person name="Firek B.A."/>
            <person name="Baker R."/>
            <person name="Thomas B.C."/>
            <person name="Morowitz M.J."/>
            <person name="Banfield J.F."/>
        </authorList>
    </citation>
    <scope>NUCLEOTIDE SEQUENCE [LARGE SCALE GENOMIC DNA]</scope>
    <source>
        <strain evidence="3">S2_003_000_R2_14</strain>
    </source>
</reference>
<dbReference type="AlphaFoldDB" id="A0A2W5T2Q4"/>
<keyword evidence="1" id="KW-0732">Signal</keyword>
<comment type="caution">
    <text evidence="3">The sequence shown here is derived from an EMBL/GenBank/DDBJ whole genome shotgun (WGS) entry which is preliminary data.</text>
</comment>